<dbReference type="PANTHER" id="PTHR33542">
    <property type="entry name" value="SIROHYDROCHLORIN FERROCHELATASE, CHLOROPLASTIC"/>
    <property type="match status" value="1"/>
</dbReference>
<sequence length="307" mass="32367">MTPTDTTPERAPLGSSHAELIAEMAHRFAPSPAGPRSGRGRIEAGGRRTRPDPRPVLVAVAHGSRDPAARTTVARLLDRVRALRPGLDVRLAHLGLNEPLLDEVLDDLARDRAAVRTAGRAAVLVPVLLGRGYHVRHDLPAALARHPRLDASVAAPLGPHPLLADALRQRLAEAGWDDPEVGRVRRREARDAVVLAAAGSKDPASARDAQTQALLLAARLHAPVVPAYVSAAAPTVAQAVAVLRERGYRRIALSSYFTAPGDFARLAAADAPWLVAAPLGAAETVAELLLQRYDAALPARTAVAAAV</sequence>
<dbReference type="InterPro" id="IPR050963">
    <property type="entry name" value="Sirohydro_Cobaltochel/CbiX"/>
</dbReference>
<name>A0ABV6V879_9ACTN</name>
<dbReference type="Pfam" id="PF01903">
    <property type="entry name" value="CbiX"/>
    <property type="match status" value="2"/>
</dbReference>
<dbReference type="EMBL" id="JBHEZX010000004">
    <property type="protein sequence ID" value="MFC1409925.1"/>
    <property type="molecule type" value="Genomic_DNA"/>
</dbReference>
<organism evidence="1 2">
    <name type="scientific">Streptacidiphilus alkalitolerans</name>
    <dbReference type="NCBI Taxonomy" id="3342712"/>
    <lineage>
        <taxon>Bacteria</taxon>
        <taxon>Bacillati</taxon>
        <taxon>Actinomycetota</taxon>
        <taxon>Actinomycetes</taxon>
        <taxon>Kitasatosporales</taxon>
        <taxon>Streptomycetaceae</taxon>
        <taxon>Streptacidiphilus</taxon>
    </lineage>
</organism>
<evidence type="ECO:0000313" key="2">
    <source>
        <dbReference type="Proteomes" id="UP001592582"/>
    </source>
</evidence>
<dbReference type="Proteomes" id="UP001592582">
    <property type="component" value="Unassembled WGS sequence"/>
</dbReference>
<dbReference type="PANTHER" id="PTHR33542:SF5">
    <property type="entry name" value="FERROCHELATASE CHE1"/>
    <property type="match status" value="1"/>
</dbReference>
<comment type="caution">
    <text evidence="1">The sequence shown here is derived from an EMBL/GenBank/DDBJ whole genome shotgun (WGS) entry which is preliminary data.</text>
</comment>
<accession>A0ABV6V879</accession>
<reference evidence="1 2" key="1">
    <citation type="submission" date="2024-09" db="EMBL/GenBank/DDBJ databases">
        <authorList>
            <person name="Lee S.D."/>
        </authorList>
    </citation>
    <scope>NUCLEOTIDE SEQUENCE [LARGE SCALE GENOMIC DNA]</scope>
    <source>
        <strain evidence="1 2">N1-1</strain>
    </source>
</reference>
<dbReference type="SUPFAM" id="SSF53800">
    <property type="entry name" value="Chelatase"/>
    <property type="match status" value="1"/>
</dbReference>
<dbReference type="CDD" id="cd03416">
    <property type="entry name" value="CbiX_SirB_N"/>
    <property type="match status" value="1"/>
</dbReference>
<protein>
    <submittedName>
        <fullName evidence="1">Sirohydrochlorin chelatase</fullName>
    </submittedName>
</protein>
<dbReference type="InterPro" id="IPR002762">
    <property type="entry name" value="CbiX-like"/>
</dbReference>
<keyword evidence="2" id="KW-1185">Reference proteome</keyword>
<evidence type="ECO:0000313" key="1">
    <source>
        <dbReference type="EMBL" id="MFC1409925.1"/>
    </source>
</evidence>
<proteinExistence type="predicted"/>
<dbReference type="Gene3D" id="3.40.50.1400">
    <property type="match status" value="2"/>
</dbReference>
<gene>
    <name evidence="1" type="ORF">ACEZDG_11620</name>
</gene>